<dbReference type="SMART" id="SM01373">
    <property type="entry name" value="MAGE"/>
    <property type="match status" value="1"/>
</dbReference>
<dbReference type="InterPro" id="IPR041898">
    <property type="entry name" value="MAGE_WH1"/>
</dbReference>
<evidence type="ECO:0000313" key="4">
    <source>
        <dbReference type="Proteomes" id="UP000007798"/>
    </source>
</evidence>
<dbReference type="KEGG" id="dwi:6650318"/>
<dbReference type="InterPro" id="IPR002190">
    <property type="entry name" value="MHD_dom"/>
</dbReference>
<dbReference type="FunCoup" id="B4NKV1">
    <property type="interactions" value="597"/>
</dbReference>
<feature type="domain" description="MAGE" evidence="2">
    <location>
        <begin position="25"/>
        <end position="227"/>
    </location>
</feature>
<gene>
    <name evidence="3" type="primary">Dwil\GK12737</name>
    <name evidence="3" type="ORF">Dwil_GK12737</name>
</gene>
<dbReference type="PANTHER" id="PTHR11736">
    <property type="entry name" value="MELANOMA-ASSOCIATED ANTIGEN MAGE ANTIGEN"/>
    <property type="match status" value="1"/>
</dbReference>
<dbReference type="AlphaFoldDB" id="B4NKV1"/>
<dbReference type="GO" id="GO:0007406">
    <property type="term" value="P:negative regulation of neuroblast proliferation"/>
    <property type="evidence" value="ECO:0007669"/>
    <property type="project" value="EnsemblMetazoa"/>
</dbReference>
<feature type="compositionally biased region" description="Polar residues" evidence="1">
    <location>
        <begin position="1"/>
        <end position="20"/>
    </location>
</feature>
<dbReference type="InParanoid" id="B4NKV1"/>
<dbReference type="Proteomes" id="UP000007798">
    <property type="component" value="Unassembled WGS sequence"/>
</dbReference>
<dbReference type="InterPro" id="IPR037445">
    <property type="entry name" value="MAGE"/>
</dbReference>
<dbReference type="STRING" id="7260.B4NKV1"/>
<proteinExistence type="predicted"/>
<accession>B4NKV1</accession>
<name>B4NKV1_DROWI</name>
<dbReference type="GO" id="GO:0043524">
    <property type="term" value="P:negative regulation of neuron apoptotic process"/>
    <property type="evidence" value="ECO:0007669"/>
    <property type="project" value="EnsemblMetazoa"/>
</dbReference>
<evidence type="ECO:0000313" key="3">
    <source>
        <dbReference type="EMBL" id="EDW85202.1"/>
    </source>
</evidence>
<dbReference type="HOGENOM" id="CLU_039582_2_1_1"/>
<dbReference type="OrthoDB" id="205198at2759"/>
<keyword evidence="4" id="KW-1185">Reference proteome</keyword>
<protein>
    <recommendedName>
        <fullName evidence="2">MAGE domain-containing protein</fullName>
    </recommendedName>
</protein>
<dbReference type="GO" id="GO:0006974">
    <property type="term" value="P:DNA damage response"/>
    <property type="evidence" value="ECO:0007669"/>
    <property type="project" value="EnsemblMetazoa"/>
</dbReference>
<organism evidence="3 4">
    <name type="scientific">Drosophila willistoni</name>
    <name type="common">Fruit fly</name>
    <dbReference type="NCBI Taxonomy" id="7260"/>
    <lineage>
        <taxon>Eukaryota</taxon>
        <taxon>Metazoa</taxon>
        <taxon>Ecdysozoa</taxon>
        <taxon>Arthropoda</taxon>
        <taxon>Hexapoda</taxon>
        <taxon>Insecta</taxon>
        <taxon>Pterygota</taxon>
        <taxon>Neoptera</taxon>
        <taxon>Endopterygota</taxon>
        <taxon>Diptera</taxon>
        <taxon>Brachycera</taxon>
        <taxon>Muscomorpha</taxon>
        <taxon>Ephydroidea</taxon>
        <taxon>Drosophilidae</taxon>
        <taxon>Drosophila</taxon>
        <taxon>Sophophora</taxon>
    </lineage>
</organism>
<dbReference type="PhylomeDB" id="B4NKV1"/>
<dbReference type="PROSITE" id="PS50838">
    <property type="entry name" value="MAGE"/>
    <property type="match status" value="1"/>
</dbReference>
<dbReference type="SMR" id="B4NKV1"/>
<dbReference type="PANTHER" id="PTHR11736:SF14">
    <property type="entry name" value="NSE3 HOMOLOG, SMC5-SMC6 COMPLEX COMPONENT"/>
    <property type="match status" value="1"/>
</dbReference>
<dbReference type="Gene3D" id="1.10.10.1200">
    <property type="entry name" value="MAGE homology domain, winged helix WH1 motif"/>
    <property type="match status" value="1"/>
</dbReference>
<dbReference type="Gene3D" id="1.10.10.1210">
    <property type="entry name" value="MAGE homology domain, winged helix WH2 motif"/>
    <property type="match status" value="1"/>
</dbReference>
<dbReference type="OMA" id="ATKMYIC"/>
<dbReference type="EMBL" id="CH964272">
    <property type="protein sequence ID" value="EDW85202.1"/>
    <property type="molecule type" value="Genomic_DNA"/>
</dbReference>
<sequence length="236" mass="27844">MASTSRSYRNSQRASQSQNREQQRVGEEVKSIVKFILDHSAEKVAIKEKDMHVVAGGKDMLRQHLPLVVEELKRRFGIAFRLLDTSTPQNKVYICVATSPMVSIYELTESQRPQFTLLLIILLYIFLRDNRIEDQKLYEMLALLNIRLDEEHGYFGNDLKKLIEETFVRQHYLKRERSELSAYDDPKVYFQWGLRAKAEFSYPQMIQFASKLFQQDPKYIEQRLKATQSQQEQAEQ</sequence>
<evidence type="ECO:0000256" key="1">
    <source>
        <dbReference type="SAM" id="MobiDB-lite"/>
    </source>
</evidence>
<dbReference type="eggNOG" id="KOG4562">
    <property type="taxonomic scope" value="Eukaryota"/>
</dbReference>
<dbReference type="Pfam" id="PF01454">
    <property type="entry name" value="MAGE"/>
    <property type="match status" value="1"/>
</dbReference>
<dbReference type="InterPro" id="IPR041899">
    <property type="entry name" value="MAGE_WH2"/>
</dbReference>
<evidence type="ECO:0000259" key="2">
    <source>
        <dbReference type="PROSITE" id="PS50838"/>
    </source>
</evidence>
<feature type="region of interest" description="Disordered" evidence="1">
    <location>
        <begin position="1"/>
        <end position="25"/>
    </location>
</feature>
<reference evidence="3 4" key="1">
    <citation type="journal article" date="2007" name="Nature">
        <title>Evolution of genes and genomes on the Drosophila phylogeny.</title>
        <authorList>
            <consortium name="Drosophila 12 Genomes Consortium"/>
            <person name="Clark A.G."/>
            <person name="Eisen M.B."/>
            <person name="Smith D.R."/>
            <person name="Bergman C.M."/>
            <person name="Oliver B."/>
            <person name="Markow T.A."/>
            <person name="Kaufman T.C."/>
            <person name="Kellis M."/>
            <person name="Gelbart W."/>
            <person name="Iyer V.N."/>
            <person name="Pollard D.A."/>
            <person name="Sackton T.B."/>
            <person name="Larracuente A.M."/>
            <person name="Singh N.D."/>
            <person name="Abad J.P."/>
            <person name="Abt D.N."/>
            <person name="Adryan B."/>
            <person name="Aguade M."/>
            <person name="Akashi H."/>
            <person name="Anderson W.W."/>
            <person name="Aquadro C.F."/>
            <person name="Ardell D.H."/>
            <person name="Arguello R."/>
            <person name="Artieri C.G."/>
            <person name="Barbash D.A."/>
            <person name="Barker D."/>
            <person name="Barsanti P."/>
            <person name="Batterham P."/>
            <person name="Batzoglou S."/>
            <person name="Begun D."/>
            <person name="Bhutkar A."/>
            <person name="Blanco E."/>
            <person name="Bosak S.A."/>
            <person name="Bradley R.K."/>
            <person name="Brand A.D."/>
            <person name="Brent M.R."/>
            <person name="Brooks A.N."/>
            <person name="Brown R.H."/>
            <person name="Butlin R.K."/>
            <person name="Caggese C."/>
            <person name="Calvi B.R."/>
            <person name="Bernardo de Carvalho A."/>
            <person name="Caspi A."/>
            <person name="Castrezana S."/>
            <person name="Celniker S.E."/>
            <person name="Chang J.L."/>
            <person name="Chapple C."/>
            <person name="Chatterji S."/>
            <person name="Chinwalla A."/>
            <person name="Civetta A."/>
            <person name="Clifton S.W."/>
            <person name="Comeron J.M."/>
            <person name="Costello J.C."/>
            <person name="Coyne J.A."/>
            <person name="Daub J."/>
            <person name="David R.G."/>
            <person name="Delcher A.L."/>
            <person name="Delehaunty K."/>
            <person name="Do C.B."/>
            <person name="Ebling H."/>
            <person name="Edwards K."/>
            <person name="Eickbush T."/>
            <person name="Evans J.D."/>
            <person name="Filipski A."/>
            <person name="Findeiss S."/>
            <person name="Freyhult E."/>
            <person name="Fulton L."/>
            <person name="Fulton R."/>
            <person name="Garcia A.C."/>
            <person name="Gardiner A."/>
            <person name="Garfield D.A."/>
            <person name="Garvin B.E."/>
            <person name="Gibson G."/>
            <person name="Gilbert D."/>
            <person name="Gnerre S."/>
            <person name="Godfrey J."/>
            <person name="Good R."/>
            <person name="Gotea V."/>
            <person name="Gravely B."/>
            <person name="Greenberg A.J."/>
            <person name="Griffiths-Jones S."/>
            <person name="Gross S."/>
            <person name="Guigo R."/>
            <person name="Gustafson E.A."/>
            <person name="Haerty W."/>
            <person name="Hahn M.W."/>
            <person name="Halligan D.L."/>
            <person name="Halpern A.L."/>
            <person name="Halter G.M."/>
            <person name="Han M.V."/>
            <person name="Heger A."/>
            <person name="Hillier L."/>
            <person name="Hinrichs A.S."/>
            <person name="Holmes I."/>
            <person name="Hoskins R.A."/>
            <person name="Hubisz M.J."/>
            <person name="Hultmark D."/>
            <person name="Huntley M.A."/>
            <person name="Jaffe D.B."/>
            <person name="Jagadeeshan S."/>
            <person name="Jeck W.R."/>
            <person name="Johnson J."/>
            <person name="Jones C.D."/>
            <person name="Jordan W.C."/>
            <person name="Karpen G.H."/>
            <person name="Kataoka E."/>
            <person name="Keightley P.D."/>
            <person name="Kheradpour P."/>
            <person name="Kirkness E.F."/>
            <person name="Koerich L.B."/>
            <person name="Kristiansen K."/>
            <person name="Kudrna D."/>
            <person name="Kulathinal R.J."/>
            <person name="Kumar S."/>
            <person name="Kwok R."/>
            <person name="Lander E."/>
            <person name="Langley C.H."/>
            <person name="Lapoint R."/>
            <person name="Lazzaro B.P."/>
            <person name="Lee S.J."/>
            <person name="Levesque L."/>
            <person name="Li R."/>
            <person name="Lin C.F."/>
            <person name="Lin M.F."/>
            <person name="Lindblad-Toh K."/>
            <person name="Llopart A."/>
            <person name="Long M."/>
            <person name="Low L."/>
            <person name="Lozovsky E."/>
            <person name="Lu J."/>
            <person name="Luo M."/>
            <person name="Machado C.A."/>
            <person name="Makalowski W."/>
            <person name="Marzo M."/>
            <person name="Matsuda M."/>
            <person name="Matzkin L."/>
            <person name="McAllister B."/>
            <person name="McBride C.S."/>
            <person name="McKernan B."/>
            <person name="McKernan K."/>
            <person name="Mendez-Lago M."/>
            <person name="Minx P."/>
            <person name="Mollenhauer M.U."/>
            <person name="Montooth K."/>
            <person name="Mount S.M."/>
            <person name="Mu X."/>
            <person name="Myers E."/>
            <person name="Negre B."/>
            <person name="Newfeld S."/>
            <person name="Nielsen R."/>
            <person name="Noor M.A."/>
            <person name="O'Grady P."/>
            <person name="Pachter L."/>
            <person name="Papaceit M."/>
            <person name="Parisi M.J."/>
            <person name="Parisi M."/>
            <person name="Parts L."/>
            <person name="Pedersen J.S."/>
            <person name="Pesole G."/>
            <person name="Phillippy A.M."/>
            <person name="Ponting C.P."/>
            <person name="Pop M."/>
            <person name="Porcelli D."/>
            <person name="Powell J.R."/>
            <person name="Prohaska S."/>
            <person name="Pruitt K."/>
            <person name="Puig M."/>
            <person name="Quesneville H."/>
            <person name="Ram K.R."/>
            <person name="Rand D."/>
            <person name="Rasmussen M.D."/>
            <person name="Reed L.K."/>
            <person name="Reenan R."/>
            <person name="Reily A."/>
            <person name="Remington K.A."/>
            <person name="Rieger T.T."/>
            <person name="Ritchie M.G."/>
            <person name="Robin C."/>
            <person name="Rogers Y.H."/>
            <person name="Rohde C."/>
            <person name="Rozas J."/>
            <person name="Rubenfield M.J."/>
            <person name="Ruiz A."/>
            <person name="Russo S."/>
            <person name="Salzberg S.L."/>
            <person name="Sanchez-Gracia A."/>
            <person name="Saranga D.J."/>
            <person name="Sato H."/>
            <person name="Schaeffer S.W."/>
            <person name="Schatz M.C."/>
            <person name="Schlenke T."/>
            <person name="Schwartz R."/>
            <person name="Segarra C."/>
            <person name="Singh R.S."/>
            <person name="Sirot L."/>
            <person name="Sirota M."/>
            <person name="Sisneros N.B."/>
            <person name="Smith C.D."/>
            <person name="Smith T.F."/>
            <person name="Spieth J."/>
            <person name="Stage D.E."/>
            <person name="Stark A."/>
            <person name="Stephan W."/>
            <person name="Strausberg R.L."/>
            <person name="Strempel S."/>
            <person name="Sturgill D."/>
            <person name="Sutton G."/>
            <person name="Sutton G.G."/>
            <person name="Tao W."/>
            <person name="Teichmann S."/>
            <person name="Tobari Y.N."/>
            <person name="Tomimura Y."/>
            <person name="Tsolas J.M."/>
            <person name="Valente V.L."/>
            <person name="Venter E."/>
            <person name="Venter J.C."/>
            <person name="Vicario S."/>
            <person name="Vieira F.G."/>
            <person name="Vilella A.J."/>
            <person name="Villasante A."/>
            <person name="Walenz B."/>
            <person name="Wang J."/>
            <person name="Wasserman M."/>
            <person name="Watts T."/>
            <person name="Wilson D."/>
            <person name="Wilson R.K."/>
            <person name="Wing R.A."/>
            <person name="Wolfner M.F."/>
            <person name="Wong A."/>
            <person name="Wong G.K."/>
            <person name="Wu C.I."/>
            <person name="Wu G."/>
            <person name="Yamamoto D."/>
            <person name="Yang H.P."/>
            <person name="Yang S.P."/>
            <person name="Yorke J.A."/>
            <person name="Yoshida K."/>
            <person name="Zdobnov E."/>
            <person name="Zhang P."/>
            <person name="Zhang Y."/>
            <person name="Zimin A.V."/>
            <person name="Baldwin J."/>
            <person name="Abdouelleil A."/>
            <person name="Abdulkadir J."/>
            <person name="Abebe A."/>
            <person name="Abera B."/>
            <person name="Abreu J."/>
            <person name="Acer S.C."/>
            <person name="Aftuck L."/>
            <person name="Alexander A."/>
            <person name="An P."/>
            <person name="Anderson E."/>
            <person name="Anderson S."/>
            <person name="Arachi H."/>
            <person name="Azer M."/>
            <person name="Bachantsang P."/>
            <person name="Barry A."/>
            <person name="Bayul T."/>
            <person name="Berlin A."/>
            <person name="Bessette D."/>
            <person name="Bloom T."/>
            <person name="Blye J."/>
            <person name="Boguslavskiy L."/>
            <person name="Bonnet C."/>
            <person name="Boukhgalter B."/>
            <person name="Bourzgui I."/>
            <person name="Brown A."/>
            <person name="Cahill P."/>
            <person name="Channer S."/>
            <person name="Cheshatsang Y."/>
            <person name="Chuda L."/>
            <person name="Citroen M."/>
            <person name="Collymore A."/>
            <person name="Cooke P."/>
            <person name="Costello M."/>
            <person name="D'Aco K."/>
            <person name="Daza R."/>
            <person name="De Haan G."/>
            <person name="DeGray S."/>
            <person name="DeMaso C."/>
            <person name="Dhargay N."/>
            <person name="Dooley K."/>
            <person name="Dooley E."/>
            <person name="Doricent M."/>
            <person name="Dorje P."/>
            <person name="Dorjee K."/>
            <person name="Dupes A."/>
            <person name="Elong R."/>
            <person name="Falk J."/>
            <person name="Farina A."/>
            <person name="Faro S."/>
            <person name="Ferguson D."/>
            <person name="Fisher S."/>
            <person name="Foley C.D."/>
            <person name="Franke A."/>
            <person name="Friedrich D."/>
            <person name="Gadbois L."/>
            <person name="Gearin G."/>
            <person name="Gearin C.R."/>
            <person name="Giannoukos G."/>
            <person name="Goode T."/>
            <person name="Graham J."/>
            <person name="Grandbois E."/>
            <person name="Grewal S."/>
            <person name="Gyaltsen K."/>
            <person name="Hafez N."/>
            <person name="Hagos B."/>
            <person name="Hall J."/>
            <person name="Henson C."/>
            <person name="Hollinger A."/>
            <person name="Honan T."/>
            <person name="Huard M.D."/>
            <person name="Hughes L."/>
            <person name="Hurhula B."/>
            <person name="Husby M.E."/>
            <person name="Kamat A."/>
            <person name="Kanga B."/>
            <person name="Kashin S."/>
            <person name="Khazanovich D."/>
            <person name="Kisner P."/>
            <person name="Lance K."/>
            <person name="Lara M."/>
            <person name="Lee W."/>
            <person name="Lennon N."/>
            <person name="Letendre F."/>
            <person name="LeVine R."/>
            <person name="Lipovsky A."/>
            <person name="Liu X."/>
            <person name="Liu J."/>
            <person name="Liu S."/>
            <person name="Lokyitsang T."/>
            <person name="Lokyitsang Y."/>
            <person name="Lubonja R."/>
            <person name="Lui A."/>
            <person name="MacDonald P."/>
            <person name="Magnisalis V."/>
            <person name="Maru K."/>
            <person name="Matthews C."/>
            <person name="McCusker W."/>
            <person name="McDonough S."/>
            <person name="Mehta T."/>
            <person name="Meldrim J."/>
            <person name="Meneus L."/>
            <person name="Mihai O."/>
            <person name="Mihalev A."/>
            <person name="Mihova T."/>
            <person name="Mittelman R."/>
            <person name="Mlenga V."/>
            <person name="Montmayeur A."/>
            <person name="Mulrain L."/>
            <person name="Navidi A."/>
            <person name="Naylor J."/>
            <person name="Negash T."/>
            <person name="Nguyen T."/>
            <person name="Nguyen N."/>
            <person name="Nicol R."/>
            <person name="Norbu C."/>
            <person name="Norbu N."/>
            <person name="Novod N."/>
            <person name="O'Neill B."/>
            <person name="Osman S."/>
            <person name="Markiewicz E."/>
            <person name="Oyono O.L."/>
            <person name="Patti C."/>
            <person name="Phunkhang P."/>
            <person name="Pierre F."/>
            <person name="Priest M."/>
            <person name="Raghuraman S."/>
            <person name="Rege F."/>
            <person name="Reyes R."/>
            <person name="Rise C."/>
            <person name="Rogov P."/>
            <person name="Ross K."/>
            <person name="Ryan E."/>
            <person name="Settipalli S."/>
            <person name="Shea T."/>
            <person name="Sherpa N."/>
            <person name="Shi L."/>
            <person name="Shih D."/>
            <person name="Sparrow T."/>
            <person name="Spaulding J."/>
            <person name="Stalker J."/>
            <person name="Stange-Thomann N."/>
            <person name="Stavropoulos S."/>
            <person name="Stone C."/>
            <person name="Strader C."/>
            <person name="Tesfaye S."/>
            <person name="Thomson T."/>
            <person name="Thoulutsang Y."/>
            <person name="Thoulutsang D."/>
            <person name="Topham K."/>
            <person name="Topping I."/>
            <person name="Tsamla T."/>
            <person name="Vassiliev H."/>
            <person name="Vo A."/>
            <person name="Wangchuk T."/>
            <person name="Wangdi T."/>
            <person name="Weiand M."/>
            <person name="Wilkinson J."/>
            <person name="Wilson A."/>
            <person name="Yadav S."/>
            <person name="Young G."/>
            <person name="Yu Q."/>
            <person name="Zembek L."/>
            <person name="Zhong D."/>
            <person name="Zimmer A."/>
            <person name="Zwirko Z."/>
            <person name="Jaffe D.B."/>
            <person name="Alvarez P."/>
            <person name="Brockman W."/>
            <person name="Butler J."/>
            <person name="Chin C."/>
            <person name="Gnerre S."/>
            <person name="Grabherr M."/>
            <person name="Kleber M."/>
            <person name="Mauceli E."/>
            <person name="MacCallum I."/>
        </authorList>
    </citation>
    <scope>NUCLEOTIDE SEQUENCE [LARGE SCALE GENOMIC DNA]</scope>
    <source>
        <strain evidence="4">Tucson 14030-0811.24</strain>
    </source>
</reference>
<dbReference type="GO" id="GO:0005634">
    <property type="term" value="C:nucleus"/>
    <property type="evidence" value="ECO:0007669"/>
    <property type="project" value="TreeGrafter"/>
</dbReference>
<dbReference type="FunFam" id="1.10.10.1210:FF:000001">
    <property type="entry name" value="melanoma-associated antigen D1"/>
    <property type="match status" value="1"/>
</dbReference>